<dbReference type="InterPro" id="IPR056507">
    <property type="entry name" value="wHTH-HSP90_Na-assoc"/>
</dbReference>
<feature type="domain" description="wHTH-Hsp90 Na associated" evidence="2">
    <location>
        <begin position="73"/>
        <end position="125"/>
    </location>
</feature>
<name>A0A1G7NG90_9ACTN</name>
<feature type="compositionally biased region" description="Basic and acidic residues" evidence="1">
    <location>
        <begin position="620"/>
        <end position="634"/>
    </location>
</feature>
<feature type="domain" description="wHTH-Hsp90 Na associated" evidence="2">
    <location>
        <begin position="9"/>
        <end position="62"/>
    </location>
</feature>
<protein>
    <recommendedName>
        <fullName evidence="2">wHTH-Hsp90 Na associated domain-containing protein</fullName>
    </recommendedName>
</protein>
<sequence length="778" mass="84128">MPHDVQPPATDHDRRLTSVGVDAEAPWLDPAAPVPLGHLVRAAEVCRTEPAEVRSRLAELGYQVPSAARTATLTRDDVSLLRRSDTVRHWLGPEDAPYVRGHVLWVAEGMKKAPAEVAVRLAELGQPAPAPESLPETVEYGDLDVTRSKDRLIPDDVPVPLSHLLAIAPFGSKGEDLGQRLAEVVAVRERLLAFGYLVDPAVMELTAEDLVLLTEDQDGRRPALDPARPVPLAHLLRAAHALDRSPQDLADRLRLFGHHRLPAGPLPAAVTRETAEALVRGDGERLADEDPEWFPHLVEVAARTGRAPAELADHLRALGFAVPHEYLPAEVREGDTGLLWRGRVAGKPFDLARTRPVPVGHVLSRAHDRGVSAASVAARLRELGYTHVPAVPDRCLTEEDVRLIRDDVEYGLRVPADTVRLGRLVRAAADEGIGLREAAERYRALGYTDVDLPPGPLPEGVDERDARLIESDEAWPSSDHAFRVPYVVRRADALGIAPAAVARRLGELGFREVPGGLPETVHRGDLAMISEDARPGGEPLPPTGVAAGHVRHAADVLGIGVHEVADRLLALGWEPDVRPEPGDEVIVSRDADGRAPWQGWGAGLGHVLLAARALGRSPEEINERSTELGRERQPLPDAGGFEDEDVVLLGENLDGRGPWLPWGASPSLEHVLRAARVTGRTPEEVGDRLRRLGHRVRVPAGIEVDDIEVLRALPSRYDGHVRDTGEVLGVASRTGRSPAEVAARLSVLGIAHPDLDFPARRPAPSPPRTRRASTAGDA</sequence>
<feature type="domain" description="wHTH-Hsp90 Na associated" evidence="2">
    <location>
        <begin position="578"/>
        <end position="629"/>
    </location>
</feature>
<evidence type="ECO:0000259" key="2">
    <source>
        <dbReference type="Pfam" id="PF24410"/>
    </source>
</evidence>
<dbReference type="EMBL" id="FNAX01000010">
    <property type="protein sequence ID" value="SDF72280.1"/>
    <property type="molecule type" value="Genomic_DNA"/>
</dbReference>
<proteinExistence type="predicted"/>
<evidence type="ECO:0000313" key="3">
    <source>
        <dbReference type="EMBL" id="SDF72280.1"/>
    </source>
</evidence>
<organism evidence="3 4">
    <name type="scientific">Streptomyces griseoaurantiacus</name>
    <dbReference type="NCBI Taxonomy" id="68213"/>
    <lineage>
        <taxon>Bacteria</taxon>
        <taxon>Bacillati</taxon>
        <taxon>Actinomycetota</taxon>
        <taxon>Actinomycetes</taxon>
        <taxon>Kitasatosporales</taxon>
        <taxon>Streptomycetaceae</taxon>
        <taxon>Streptomyces</taxon>
        <taxon>Streptomyces aurantiacus group</taxon>
    </lineage>
</organism>
<reference evidence="3 4" key="1">
    <citation type="submission" date="2016-10" db="EMBL/GenBank/DDBJ databases">
        <authorList>
            <person name="de Groot N.N."/>
        </authorList>
    </citation>
    <scope>NUCLEOTIDE SEQUENCE [LARGE SCALE GENOMIC DNA]</scope>
    <source>
        <strain evidence="3 4">CGMCC 4.1859</strain>
    </source>
</reference>
<dbReference type="OrthoDB" id="9802640at2"/>
<gene>
    <name evidence="3" type="ORF">SAMN05216260_110135</name>
</gene>
<feature type="region of interest" description="Disordered" evidence="1">
    <location>
        <begin position="620"/>
        <end position="641"/>
    </location>
</feature>
<feature type="domain" description="wHTH-Hsp90 Na associated" evidence="2">
    <location>
        <begin position="333"/>
        <end position="385"/>
    </location>
</feature>
<dbReference type="Pfam" id="PF24410">
    <property type="entry name" value="wHTH-HSP90_Na-assoc"/>
    <property type="match status" value="8"/>
</dbReference>
<feature type="domain" description="wHTH-Hsp90 Na associated" evidence="2">
    <location>
        <begin position="521"/>
        <end position="572"/>
    </location>
</feature>
<dbReference type="Proteomes" id="UP000198614">
    <property type="component" value="Unassembled WGS sequence"/>
</dbReference>
<accession>A0A1G7NG90</accession>
<feature type="region of interest" description="Disordered" evidence="1">
    <location>
        <begin position="755"/>
        <end position="778"/>
    </location>
</feature>
<feature type="domain" description="wHTH-Hsp90 Na associated" evidence="2">
    <location>
        <begin position="397"/>
        <end position="447"/>
    </location>
</feature>
<feature type="domain" description="wHTH-Hsp90 Na associated" evidence="2">
    <location>
        <begin position="642"/>
        <end position="694"/>
    </location>
</feature>
<evidence type="ECO:0000256" key="1">
    <source>
        <dbReference type="SAM" id="MobiDB-lite"/>
    </source>
</evidence>
<dbReference type="AlphaFoldDB" id="A0A1G7NG90"/>
<feature type="domain" description="wHTH-Hsp90 Na associated" evidence="2">
    <location>
        <begin position="205"/>
        <end position="258"/>
    </location>
</feature>
<evidence type="ECO:0000313" key="4">
    <source>
        <dbReference type="Proteomes" id="UP000198614"/>
    </source>
</evidence>